<protein>
    <submittedName>
        <fullName evidence="3">Conjugative relaxase domain-containing protein, TrwC/TraI family</fullName>
    </submittedName>
</protein>
<dbReference type="EMBL" id="FODT01000001">
    <property type="protein sequence ID" value="SEO08635.1"/>
    <property type="molecule type" value="Genomic_DNA"/>
</dbReference>
<dbReference type="PANTHER" id="PTHR43788">
    <property type="entry name" value="DNA2/NAM7 HELICASE FAMILY MEMBER"/>
    <property type="match status" value="1"/>
</dbReference>
<reference evidence="4" key="1">
    <citation type="submission" date="2016-10" db="EMBL/GenBank/DDBJ databases">
        <authorList>
            <person name="Varghese N."/>
            <person name="Submissions S."/>
        </authorList>
    </citation>
    <scope>NUCLEOTIDE SEQUENCE [LARGE SCALE GENOMIC DNA]</scope>
    <source>
        <strain evidence="4">DSM 123</strain>
    </source>
</reference>
<evidence type="ECO:0000313" key="3">
    <source>
        <dbReference type="EMBL" id="SEO08635.1"/>
    </source>
</evidence>
<feature type="domain" description="TrwC relaxase" evidence="2">
    <location>
        <begin position="26"/>
        <end position="290"/>
    </location>
</feature>
<dbReference type="InterPro" id="IPR027417">
    <property type="entry name" value="P-loop_NTPase"/>
</dbReference>
<dbReference type="Proteomes" id="UP000199615">
    <property type="component" value="Unassembled WGS sequence"/>
</dbReference>
<dbReference type="RefSeq" id="WP_092681128.1">
    <property type="nucleotide sequence ID" value="NZ_FODT01000001.1"/>
</dbReference>
<organism evidence="3 4">
    <name type="scientific">Rhodopseudomonas pseudopalustris</name>
    <dbReference type="NCBI Taxonomy" id="1513892"/>
    <lineage>
        <taxon>Bacteria</taxon>
        <taxon>Pseudomonadati</taxon>
        <taxon>Pseudomonadota</taxon>
        <taxon>Alphaproteobacteria</taxon>
        <taxon>Hyphomicrobiales</taxon>
        <taxon>Nitrobacteraceae</taxon>
        <taxon>Rhodopseudomonas</taxon>
    </lineage>
</organism>
<dbReference type="Gene3D" id="2.30.30.940">
    <property type="match status" value="1"/>
</dbReference>
<dbReference type="Pfam" id="PF08751">
    <property type="entry name" value="TrwC"/>
    <property type="match status" value="1"/>
</dbReference>
<dbReference type="OrthoDB" id="1826980at2"/>
<keyword evidence="4" id="KW-1185">Reference proteome</keyword>
<dbReference type="SUPFAM" id="SSF55464">
    <property type="entry name" value="Origin of replication-binding domain, RBD-like"/>
    <property type="match status" value="1"/>
</dbReference>
<dbReference type="InterPro" id="IPR014059">
    <property type="entry name" value="TraI/TrwC_relax"/>
</dbReference>
<feature type="region of interest" description="Disordered" evidence="1">
    <location>
        <begin position="930"/>
        <end position="952"/>
    </location>
</feature>
<proteinExistence type="predicted"/>
<dbReference type="Gene3D" id="3.40.50.300">
    <property type="entry name" value="P-loop containing nucleotide triphosphate hydrolases"/>
    <property type="match status" value="2"/>
</dbReference>
<dbReference type="NCBIfam" id="NF041492">
    <property type="entry name" value="MobF"/>
    <property type="match status" value="1"/>
</dbReference>
<accession>A0A1H8LU53</accession>
<dbReference type="InterPro" id="IPR050534">
    <property type="entry name" value="Coronavir_polyprotein_1ab"/>
</dbReference>
<evidence type="ECO:0000259" key="2">
    <source>
        <dbReference type="Pfam" id="PF08751"/>
    </source>
</evidence>
<feature type="compositionally biased region" description="Basic and acidic residues" evidence="1">
    <location>
        <begin position="940"/>
        <end position="952"/>
    </location>
</feature>
<name>A0A1H8LU53_9BRAD</name>
<dbReference type="Pfam" id="PF13604">
    <property type="entry name" value="AAA_30"/>
    <property type="match status" value="1"/>
</dbReference>
<dbReference type="InterPro" id="IPR014862">
    <property type="entry name" value="TrwC"/>
</dbReference>
<dbReference type="SUPFAM" id="SSF52540">
    <property type="entry name" value="P-loop containing nucleoside triphosphate hydrolases"/>
    <property type="match status" value="2"/>
</dbReference>
<evidence type="ECO:0000313" key="4">
    <source>
        <dbReference type="Proteomes" id="UP000199615"/>
    </source>
</evidence>
<dbReference type="NCBIfam" id="TIGR02686">
    <property type="entry name" value="relax_trwC"/>
    <property type="match status" value="1"/>
</dbReference>
<evidence type="ECO:0000256" key="1">
    <source>
        <dbReference type="SAM" id="MobiDB-lite"/>
    </source>
</evidence>
<dbReference type="AlphaFoldDB" id="A0A1H8LU53"/>
<gene>
    <name evidence="3" type="ORF">SAMN05444123_101224</name>
</gene>
<sequence>MTASLHALGTGRDAGLYYVNDPNREARPHARDEYYVRDGGGLWWSSGQRIVRHGAEIDRDTFRDLCAGNSPTTGKPLVRGSGAMHRAGWDITFSAPKTLSILWLAGDKQQREMLHEIHRDAVEKALQFLVDDKMLQVRLGEGGYLREEPNDVIVGRFDHFTSREGDPNIHTHSVVLNVSGSRDKFRTLEPKKAFQNLMVLGLVYRSSLAKSLSEREFQLRAAGRGQFEIAGIHEDMIRSFSKRSLQIEELVGRDASTAQKEIAALSTRGAKSEVPVGEALEERWKDELAQFKIDPWVATRDFVAQRNEEQQIDRDFDPPAIEGSGPVAIAASALFKHQSVVSRKELLVRSLAEATFMSKGIDDVISELSLHETQGLLLKLNQEDLAECWTTPTIAAAEASLLRAADRPNERNWFDDAALDIVLDNASHLSEEQSQAVRFACNRDGVTICDSAAGTGKTVLANSLVAAAHSSGLRVLGLSPTWIAADELSRSCGIEAVAIAKWRYDHSKGLGQTVDKSTLIVVDEIAMAGIHDLAFTLNTARDAGAKVVCFGDRRQLESVAGGSGLKAISDVVSRRTILSEIRRQLVPWQRAASTVMAQGDSEAGLRAYANKNKIELVSGEAVARDRTIEAWTELRQKYGSDVLIITRRNSDAKQLNSAARTKLLSEGVLQGPEFTLRAVDRDKKVVSIDLAVGDQLRFGENLEQYNIRNGTRGRVEAMQETKEGLRITIRLEDGRLVDDMWSSFVRQYPGSAKSPPRISLAYAGTAYSVQGRTAAASVLHIARQTNAREVYVGLTRHRKEARIIVEKDRLSAAAVQKRPELKRFPSDFVAREQLFAESRSYSEKANVVDYVRDRLNFIRSGEIVLISQRPSLHLGRIATSVKRAVEIARNIGGDIDRAKSLRRFLRRSNVLSRTVPEKVAQLIAAIKSRLGSHDRSRRAPQQERDSSRTPER</sequence>